<evidence type="ECO:0000313" key="1">
    <source>
        <dbReference type="EMBL" id="SED88328.1"/>
    </source>
</evidence>
<gene>
    <name evidence="1" type="ORF">SAMN04489740_0197</name>
</gene>
<proteinExistence type="predicted"/>
<dbReference type="AlphaFoldDB" id="A0A1H5EBB6"/>
<evidence type="ECO:0000313" key="2">
    <source>
        <dbReference type="Proteomes" id="UP000182725"/>
    </source>
</evidence>
<reference evidence="1 2" key="1">
    <citation type="submission" date="2016-10" db="EMBL/GenBank/DDBJ databases">
        <authorList>
            <person name="de Groot N.N."/>
        </authorList>
    </citation>
    <scope>NUCLEOTIDE SEQUENCE [LARGE SCALE GENOMIC DNA]</scope>
    <source>
        <strain evidence="1 2">DSM 22274</strain>
    </source>
</reference>
<dbReference type="Proteomes" id="UP000182725">
    <property type="component" value="Unassembled WGS sequence"/>
</dbReference>
<sequence length="43" mass="5139">MTHACRLRRRDLRWTLKELADPGVRVELVNKGLTFDRSHTFSR</sequence>
<protein>
    <submittedName>
        <fullName evidence="1">Uncharacterized protein</fullName>
    </submittedName>
</protein>
<accession>A0A1H5EBB6</accession>
<dbReference type="EMBL" id="FNTV01000001">
    <property type="protein sequence ID" value="SED88328.1"/>
    <property type="molecule type" value="Genomic_DNA"/>
</dbReference>
<name>A0A1H5EBB6_9MICC</name>
<organism evidence="1 2">
    <name type="scientific">Arthrobacter alpinus</name>
    <dbReference type="NCBI Taxonomy" id="656366"/>
    <lineage>
        <taxon>Bacteria</taxon>
        <taxon>Bacillati</taxon>
        <taxon>Actinomycetota</taxon>
        <taxon>Actinomycetes</taxon>
        <taxon>Micrococcales</taxon>
        <taxon>Micrococcaceae</taxon>
        <taxon>Arthrobacter</taxon>
    </lineage>
</organism>